<organism evidence="10 11">
    <name type="scientific">Artemia franciscana</name>
    <name type="common">Brine shrimp</name>
    <name type="synonym">Artemia sanfranciscana</name>
    <dbReference type="NCBI Taxonomy" id="6661"/>
    <lineage>
        <taxon>Eukaryota</taxon>
        <taxon>Metazoa</taxon>
        <taxon>Ecdysozoa</taxon>
        <taxon>Arthropoda</taxon>
        <taxon>Crustacea</taxon>
        <taxon>Branchiopoda</taxon>
        <taxon>Anostraca</taxon>
        <taxon>Artemiidae</taxon>
        <taxon>Artemia</taxon>
    </lineage>
</organism>
<dbReference type="Proteomes" id="UP001187531">
    <property type="component" value="Unassembled WGS sequence"/>
</dbReference>
<evidence type="ECO:0000256" key="9">
    <source>
        <dbReference type="RuleBase" id="RU367120"/>
    </source>
</evidence>
<proteinExistence type="inferred from homology"/>
<dbReference type="PANTHER" id="PTHR11129:SF2">
    <property type="entry name" value="GERANYLGERANYL TRANSFERASE TYPE-2 SUBUNIT ALPHA"/>
    <property type="match status" value="1"/>
</dbReference>
<dbReference type="InterPro" id="IPR001611">
    <property type="entry name" value="Leu-rich_rpt"/>
</dbReference>
<comment type="similarity">
    <text evidence="1 9">Belongs to the protein prenyltransferase subunit alpha family.</text>
</comment>
<dbReference type="EC" id="2.5.1.60" evidence="2 9"/>
<dbReference type="InterPro" id="IPR002088">
    <property type="entry name" value="Prenyl_trans_a"/>
</dbReference>
<dbReference type="AlphaFoldDB" id="A0AA88I4E5"/>
<dbReference type="PANTHER" id="PTHR11129">
    <property type="entry name" value="PROTEIN FARNESYLTRANSFERASE ALPHA SUBUNIT/RAB GERANYLGERANYL TRANSFERASE ALPHA SUBUNIT"/>
    <property type="match status" value="1"/>
</dbReference>
<keyword evidence="11" id="KW-1185">Reference proteome</keyword>
<keyword evidence="5 9" id="KW-0808">Transferase</keyword>
<evidence type="ECO:0000256" key="1">
    <source>
        <dbReference type="ARBA" id="ARBA00006734"/>
    </source>
</evidence>
<dbReference type="InterPro" id="IPR032675">
    <property type="entry name" value="LRR_dom_sf"/>
</dbReference>
<dbReference type="Gene3D" id="3.80.10.10">
    <property type="entry name" value="Ribonuclease Inhibitor"/>
    <property type="match status" value="1"/>
</dbReference>
<evidence type="ECO:0000256" key="6">
    <source>
        <dbReference type="ARBA" id="ARBA00022737"/>
    </source>
</evidence>
<evidence type="ECO:0000256" key="4">
    <source>
        <dbReference type="ARBA" id="ARBA00022602"/>
    </source>
</evidence>
<evidence type="ECO:0000256" key="7">
    <source>
        <dbReference type="ARBA" id="ARBA00031267"/>
    </source>
</evidence>
<protein>
    <recommendedName>
        <fullName evidence="3 9">Geranylgeranyl transferase type-2 subunit alpha</fullName>
        <ecNumber evidence="2 9">2.5.1.60</ecNumber>
    </recommendedName>
    <alternativeName>
        <fullName evidence="7 9">Geranylgeranyl transferase type II subunit alpha</fullName>
    </alternativeName>
</protein>
<evidence type="ECO:0000256" key="8">
    <source>
        <dbReference type="ARBA" id="ARBA00047658"/>
    </source>
</evidence>
<accession>A0AA88I4E5</accession>
<dbReference type="GO" id="GO:0004663">
    <property type="term" value="F:Rab geranylgeranyltransferase activity"/>
    <property type="evidence" value="ECO:0007669"/>
    <property type="project" value="UniProtKB-UniRule"/>
</dbReference>
<comment type="catalytic activity">
    <reaction evidence="8 9">
        <text>geranylgeranyl diphosphate + L-cysteinyl-[protein] = S-geranylgeranyl-L-cysteinyl-[protein] + diphosphate</text>
        <dbReference type="Rhea" id="RHEA:21240"/>
        <dbReference type="Rhea" id="RHEA-COMP:10131"/>
        <dbReference type="Rhea" id="RHEA-COMP:11537"/>
        <dbReference type="ChEBI" id="CHEBI:29950"/>
        <dbReference type="ChEBI" id="CHEBI:33019"/>
        <dbReference type="ChEBI" id="CHEBI:57533"/>
        <dbReference type="ChEBI" id="CHEBI:86021"/>
        <dbReference type="EC" id="2.5.1.60"/>
    </reaction>
</comment>
<comment type="function">
    <text evidence="9">Catalyzes the transfer of a geranyl-geranyl moiety from geranyl-geranyl pyrophosphate to cysteines occuring in specific C-terminal amino acid sequences.</text>
</comment>
<name>A0AA88I4E5_ARTSF</name>
<dbReference type="SUPFAM" id="SSF52058">
    <property type="entry name" value="L domain-like"/>
    <property type="match status" value="1"/>
</dbReference>
<evidence type="ECO:0000256" key="5">
    <source>
        <dbReference type="ARBA" id="ARBA00022679"/>
    </source>
</evidence>
<dbReference type="EMBL" id="JAVRJZ010000004">
    <property type="protein sequence ID" value="KAK2723820.1"/>
    <property type="molecule type" value="Genomic_DNA"/>
</dbReference>
<gene>
    <name evidence="10" type="ORF">QYM36_002237</name>
</gene>
<dbReference type="Pfam" id="PF01239">
    <property type="entry name" value="PPTA"/>
    <property type="match status" value="4"/>
</dbReference>
<dbReference type="GO" id="GO:0005968">
    <property type="term" value="C:Rab-protein geranylgeranyltransferase complex"/>
    <property type="evidence" value="ECO:0007669"/>
    <property type="project" value="TreeGrafter"/>
</dbReference>
<evidence type="ECO:0000313" key="11">
    <source>
        <dbReference type="Proteomes" id="UP001187531"/>
    </source>
</evidence>
<reference evidence="10" key="1">
    <citation type="submission" date="2023-07" db="EMBL/GenBank/DDBJ databases">
        <title>Chromosome-level genome assembly of Artemia franciscana.</title>
        <authorList>
            <person name="Jo E."/>
        </authorList>
    </citation>
    <scope>NUCLEOTIDE SEQUENCE</scope>
    <source>
        <tissue evidence="10">Whole body</tissue>
    </source>
</reference>
<sequence>MHGRIKVRTTAEQQEAKKKEQAKKLAEFNHVMKRIFAKRVSDEKDHEQLSLTSSVLQANPDISTLWNIRREVLLKFQTELSTEDFDSLLIEDLKLIERCLPVNPKSYSSWHHRTWVLEKMAKPHWGLEIKLCNAALDLDERNFHCWDYRRFVTSKAGILTDEELEFSTKKVSGNLSNYSAWHYRSELLPRAHPSDENASRPSSDAIENELKLVQKAIYTDPWDQSAFFYHRWLLGRKEKKLSLSHIQCFLNNGVFCCTLSTSIPCKNSDIKLSVNGVAMDSIITPFWEYGTIWTVEGHGFQLPCIVEASVNSKFETINVEKEGVWYKSSESFNHGEEADVDVVTLKKELESLELLRKLEPDNKWVLLTTFHVLRCLYHEVKEDLLLIIEKLKEIDSSRAHFYNDLNSIVMIEEVISRNQYGHSFSCSDRALTCIHHVSYLAFIQEIDLSGNQLTDMKFVKYLACTKKLNLSRNHIKQLCDVSDQLEDLDLSHNYIKNVNKFCVQKLKILKIGGNPCDFAQVKRDLPISLQVE</sequence>
<evidence type="ECO:0000256" key="3">
    <source>
        <dbReference type="ARBA" id="ARBA00014772"/>
    </source>
</evidence>
<dbReference type="GO" id="GO:0097354">
    <property type="term" value="P:prenylation"/>
    <property type="evidence" value="ECO:0007669"/>
    <property type="project" value="UniProtKB-UniRule"/>
</dbReference>
<comment type="caution">
    <text evidence="10">The sequence shown here is derived from an EMBL/GenBank/DDBJ whole genome shotgun (WGS) entry which is preliminary data.</text>
</comment>
<evidence type="ECO:0000313" key="10">
    <source>
        <dbReference type="EMBL" id="KAK2723820.1"/>
    </source>
</evidence>
<dbReference type="Gene3D" id="1.25.40.120">
    <property type="entry name" value="Protein prenylyltransferase"/>
    <property type="match status" value="1"/>
</dbReference>
<dbReference type="FunFam" id="1.25.40.120:FF:000035">
    <property type="entry name" value="Geranylgeranyl transferase type-2 subunit alpha"/>
    <property type="match status" value="1"/>
</dbReference>
<dbReference type="Gene3D" id="2.60.40.1130">
    <property type="entry name" value="Rab geranylgeranyltransferase alpha-subunit, insert domain"/>
    <property type="match status" value="1"/>
</dbReference>
<dbReference type="SUPFAM" id="SSF48439">
    <property type="entry name" value="Protein prenylyltransferase"/>
    <property type="match status" value="1"/>
</dbReference>
<dbReference type="PROSITE" id="PS51147">
    <property type="entry name" value="PFTA"/>
    <property type="match status" value="4"/>
</dbReference>
<keyword evidence="6" id="KW-0677">Repeat</keyword>
<dbReference type="PROSITE" id="PS51450">
    <property type="entry name" value="LRR"/>
    <property type="match status" value="1"/>
</dbReference>
<keyword evidence="4 9" id="KW-0637">Prenyltransferase</keyword>
<evidence type="ECO:0000256" key="2">
    <source>
        <dbReference type="ARBA" id="ARBA00012656"/>
    </source>
</evidence>